<dbReference type="AlphaFoldDB" id="A0A366EVU9"/>
<proteinExistence type="predicted"/>
<dbReference type="InterPro" id="IPR031009">
    <property type="entry name" value="Tcm_partner"/>
</dbReference>
<dbReference type="EMBL" id="QNRK01000030">
    <property type="protein sequence ID" value="RBP06517.1"/>
    <property type="molecule type" value="Genomic_DNA"/>
</dbReference>
<organism evidence="2 3">
    <name type="scientific">Roseiarcus fermentans</name>
    <dbReference type="NCBI Taxonomy" id="1473586"/>
    <lineage>
        <taxon>Bacteria</taxon>
        <taxon>Pseudomonadati</taxon>
        <taxon>Pseudomonadota</taxon>
        <taxon>Alphaproteobacteria</taxon>
        <taxon>Hyphomicrobiales</taxon>
        <taxon>Roseiarcaceae</taxon>
        <taxon>Roseiarcus</taxon>
    </lineage>
</organism>
<sequence length="385" mass="43612">MTAYIDREQTKAKHFILRGYLQELAYKVLRSWDIAYVDGFSGPWESKTADFSDTSFMIALGVLKEAQRIIYEQTRERRKVRCFFSEKSASAYQKMFAAVAPFHRPEEGFEVKTFHGEFVEAVGEIRTFIGTAFPLVFIDPTGWTEYPLAKVAPLFAYAKCEVLINFMYGHISRFLTHPDERIIASLDPILGGPGWQERLDPTMKKGPAVEKLFRETLKAAGKFGYVVSTRIDKSTEERPHFFLAYGTKDRAGLKAFRETEYKALREHAKNRSAAMTRKRDDRANMASLFADFEAEQKEASIDDLVDEQKALAKEMLLEMLSAAPDGIVFVGVLDAMLQAFMLRETNVKDVCVELAKKGKVENTWSPGGRKPTDHTVIKPASAQNP</sequence>
<comment type="caution">
    <text evidence="2">The sequence shown here is derived from an EMBL/GenBank/DDBJ whole genome shotgun (WGS) entry which is preliminary data.</text>
</comment>
<dbReference type="NCBIfam" id="TIGR04474">
    <property type="entry name" value="tcm_partner"/>
    <property type="match status" value="1"/>
</dbReference>
<gene>
    <name evidence="2" type="ORF">DFR50_13074</name>
</gene>
<accession>A0A366EVU9</accession>
<evidence type="ECO:0000313" key="3">
    <source>
        <dbReference type="Proteomes" id="UP000253529"/>
    </source>
</evidence>
<protein>
    <submittedName>
        <fullName evidence="2">Three-Cys-motif partner protein</fullName>
    </submittedName>
</protein>
<evidence type="ECO:0000256" key="1">
    <source>
        <dbReference type="SAM" id="MobiDB-lite"/>
    </source>
</evidence>
<keyword evidence="3" id="KW-1185">Reference proteome</keyword>
<evidence type="ECO:0000313" key="2">
    <source>
        <dbReference type="EMBL" id="RBP06517.1"/>
    </source>
</evidence>
<reference evidence="2 3" key="1">
    <citation type="submission" date="2018-06" db="EMBL/GenBank/DDBJ databases">
        <title>Genomic Encyclopedia of Type Strains, Phase IV (KMG-IV): sequencing the most valuable type-strain genomes for metagenomic binning, comparative biology and taxonomic classification.</title>
        <authorList>
            <person name="Goeker M."/>
        </authorList>
    </citation>
    <scope>NUCLEOTIDE SEQUENCE [LARGE SCALE GENOMIC DNA]</scope>
    <source>
        <strain evidence="2 3">DSM 24875</strain>
    </source>
</reference>
<dbReference type="OrthoDB" id="275124at2"/>
<dbReference type="Proteomes" id="UP000253529">
    <property type="component" value="Unassembled WGS sequence"/>
</dbReference>
<dbReference type="RefSeq" id="WP_113891577.1">
    <property type="nucleotide sequence ID" value="NZ_QNRK01000030.1"/>
</dbReference>
<feature type="region of interest" description="Disordered" evidence="1">
    <location>
        <begin position="361"/>
        <end position="385"/>
    </location>
</feature>
<name>A0A366EVU9_9HYPH</name>